<proteinExistence type="predicted"/>
<evidence type="ECO:0000313" key="1">
    <source>
        <dbReference type="EMBL" id="RAK23516.1"/>
    </source>
</evidence>
<dbReference type="RefSeq" id="WP_111643860.1">
    <property type="nucleotide sequence ID" value="NZ_QLMH01000001.1"/>
</dbReference>
<dbReference type="Proteomes" id="UP000248555">
    <property type="component" value="Unassembled WGS sequence"/>
</dbReference>
<gene>
    <name evidence="1" type="ORF">B0I26_101478</name>
</gene>
<sequence length="73" mass="8832">MQLFATRKIRNVPGCIIAGRKDKFYDNIEKLCRLFAHHRIQYELYVDEQEGHMFPRQFHKLLMEAIHFIKIKG</sequence>
<accession>A0A327YT32</accession>
<dbReference type="OrthoDB" id="2832922at2"/>
<evidence type="ECO:0008006" key="3">
    <source>
        <dbReference type="Google" id="ProtNLM"/>
    </source>
</evidence>
<organism evidence="1 2">
    <name type="scientific">Paranoxybacillus vitaminiphilus</name>
    <dbReference type="NCBI Taxonomy" id="581036"/>
    <lineage>
        <taxon>Bacteria</taxon>
        <taxon>Bacillati</taxon>
        <taxon>Bacillota</taxon>
        <taxon>Bacilli</taxon>
        <taxon>Bacillales</taxon>
        <taxon>Anoxybacillaceae</taxon>
        <taxon>Paranoxybacillus</taxon>
    </lineage>
</organism>
<protein>
    <recommendedName>
        <fullName evidence="3">Prolyl oligopeptidase family protein</fullName>
    </recommendedName>
</protein>
<comment type="caution">
    <text evidence="1">The sequence shown here is derived from an EMBL/GenBank/DDBJ whole genome shotgun (WGS) entry which is preliminary data.</text>
</comment>
<dbReference type="AlphaFoldDB" id="A0A327YT32"/>
<reference evidence="1 2" key="1">
    <citation type="submission" date="2018-06" db="EMBL/GenBank/DDBJ databases">
        <title>Genomic Encyclopedia of Type Strains, Phase III (KMG-III): the genomes of soil and plant-associated and newly described type strains.</title>
        <authorList>
            <person name="Whitman W."/>
        </authorList>
    </citation>
    <scope>NUCLEOTIDE SEQUENCE [LARGE SCALE GENOMIC DNA]</scope>
    <source>
        <strain evidence="1 2">CGMCC 1.8979</strain>
    </source>
</reference>
<name>A0A327YT32_9BACL</name>
<dbReference type="EMBL" id="QLMH01000001">
    <property type="protein sequence ID" value="RAK23516.1"/>
    <property type="molecule type" value="Genomic_DNA"/>
</dbReference>
<evidence type="ECO:0000313" key="2">
    <source>
        <dbReference type="Proteomes" id="UP000248555"/>
    </source>
</evidence>
<dbReference type="SUPFAM" id="SSF53474">
    <property type="entry name" value="alpha/beta-Hydrolases"/>
    <property type="match status" value="1"/>
</dbReference>
<dbReference type="InterPro" id="IPR029058">
    <property type="entry name" value="AB_hydrolase_fold"/>
</dbReference>
<keyword evidence="2" id="KW-1185">Reference proteome</keyword>